<comment type="subcellular location">
    <subcellularLocation>
        <location evidence="1">Cell membrane</location>
        <topology evidence="1">Multi-pass membrane protein</topology>
    </subcellularLocation>
</comment>
<evidence type="ECO:0000256" key="1">
    <source>
        <dbReference type="ARBA" id="ARBA00004651"/>
    </source>
</evidence>
<organism evidence="7 8">
    <name type="scientific">Paenibacillus physcomitrellae</name>
    <dbReference type="NCBI Taxonomy" id="1619311"/>
    <lineage>
        <taxon>Bacteria</taxon>
        <taxon>Bacillati</taxon>
        <taxon>Bacillota</taxon>
        <taxon>Bacilli</taxon>
        <taxon>Bacillales</taxon>
        <taxon>Paenibacillaceae</taxon>
        <taxon>Paenibacillus</taxon>
    </lineage>
</organism>
<sequence length="223" mass="24156">MRTENTNHVRQILMILTGSILLALTYYHINFQNHLAEGGFVGIALLGKYLFNLPPGLMTILLDLPLMVLAFYLKGRRFIGYMLLGSVSFSVAYEACERFSPITLNLHHNLLVVAILSGLLTGIGAGLVLRGGGACGGDDILALCVSKWTGMKIGTVFILLDAVVLLVSLIFLPLPETLFTVLAVLIAGKIITWIVGFQKKTKPVKPVSVSYVVERVDGKTAQA</sequence>
<evidence type="ECO:0000256" key="5">
    <source>
        <dbReference type="ARBA" id="ARBA00023136"/>
    </source>
</evidence>
<feature type="transmembrane region" description="Helical" evidence="6">
    <location>
        <begin position="150"/>
        <end position="172"/>
    </location>
</feature>
<evidence type="ECO:0000256" key="4">
    <source>
        <dbReference type="ARBA" id="ARBA00022989"/>
    </source>
</evidence>
<accession>A0ABQ1FNC6</accession>
<protein>
    <submittedName>
        <fullName evidence="7">Membrane protein</fullName>
    </submittedName>
</protein>
<dbReference type="RefSeq" id="WP_094093448.1">
    <property type="nucleotide sequence ID" value="NZ_BMHF01000001.1"/>
</dbReference>
<evidence type="ECO:0000256" key="6">
    <source>
        <dbReference type="SAM" id="Phobius"/>
    </source>
</evidence>
<keyword evidence="2" id="KW-1003">Cell membrane</keyword>
<keyword evidence="3 6" id="KW-0812">Transmembrane</keyword>
<dbReference type="Pfam" id="PF02588">
    <property type="entry name" value="YitT_membrane"/>
    <property type="match status" value="1"/>
</dbReference>
<dbReference type="PANTHER" id="PTHR33545:SF10">
    <property type="entry name" value="UPF0750 MEMBRANE PROTEIN YPJC"/>
    <property type="match status" value="1"/>
</dbReference>
<reference evidence="8" key="1">
    <citation type="journal article" date="2019" name="Int. J. Syst. Evol. Microbiol.">
        <title>The Global Catalogue of Microorganisms (GCM) 10K type strain sequencing project: providing services to taxonomists for standard genome sequencing and annotation.</title>
        <authorList>
            <consortium name="The Broad Institute Genomics Platform"/>
            <consortium name="The Broad Institute Genome Sequencing Center for Infectious Disease"/>
            <person name="Wu L."/>
            <person name="Ma J."/>
        </authorList>
    </citation>
    <scope>NUCLEOTIDE SEQUENCE [LARGE SCALE GENOMIC DNA]</scope>
    <source>
        <strain evidence="8">CGMCC 1.15044</strain>
    </source>
</reference>
<keyword evidence="5 6" id="KW-0472">Membrane</keyword>
<name>A0ABQ1FNC6_9BACL</name>
<evidence type="ECO:0000313" key="8">
    <source>
        <dbReference type="Proteomes" id="UP000609323"/>
    </source>
</evidence>
<keyword evidence="8" id="KW-1185">Reference proteome</keyword>
<feature type="transmembrane region" description="Helical" evidence="6">
    <location>
        <begin position="107"/>
        <end position="129"/>
    </location>
</feature>
<feature type="transmembrane region" description="Helical" evidence="6">
    <location>
        <begin position="12"/>
        <end position="29"/>
    </location>
</feature>
<dbReference type="EMBL" id="BMHF01000001">
    <property type="protein sequence ID" value="GGA22004.1"/>
    <property type="molecule type" value="Genomic_DNA"/>
</dbReference>
<dbReference type="InterPro" id="IPR051461">
    <property type="entry name" value="UPF0750_membrane"/>
</dbReference>
<evidence type="ECO:0000256" key="3">
    <source>
        <dbReference type="ARBA" id="ARBA00022692"/>
    </source>
</evidence>
<feature type="transmembrane region" description="Helical" evidence="6">
    <location>
        <begin position="178"/>
        <end position="197"/>
    </location>
</feature>
<feature type="transmembrane region" description="Helical" evidence="6">
    <location>
        <begin position="78"/>
        <end position="95"/>
    </location>
</feature>
<proteinExistence type="predicted"/>
<evidence type="ECO:0000313" key="7">
    <source>
        <dbReference type="EMBL" id="GGA22004.1"/>
    </source>
</evidence>
<evidence type="ECO:0000256" key="2">
    <source>
        <dbReference type="ARBA" id="ARBA00022475"/>
    </source>
</evidence>
<keyword evidence="4 6" id="KW-1133">Transmembrane helix</keyword>
<comment type="caution">
    <text evidence="7">The sequence shown here is derived from an EMBL/GenBank/DDBJ whole genome shotgun (WGS) entry which is preliminary data.</text>
</comment>
<feature type="transmembrane region" description="Helical" evidence="6">
    <location>
        <begin position="49"/>
        <end position="71"/>
    </location>
</feature>
<dbReference type="InterPro" id="IPR003740">
    <property type="entry name" value="YitT"/>
</dbReference>
<dbReference type="Proteomes" id="UP000609323">
    <property type="component" value="Unassembled WGS sequence"/>
</dbReference>
<gene>
    <name evidence="7" type="ORF">GCM10010917_03420</name>
</gene>
<dbReference type="PANTHER" id="PTHR33545">
    <property type="entry name" value="UPF0750 MEMBRANE PROTEIN YITT-RELATED"/>
    <property type="match status" value="1"/>
</dbReference>